<accession>A0A9N9GP44</accession>
<dbReference type="AlphaFoldDB" id="A0A9N9GP44"/>
<dbReference type="EMBL" id="CAJVPS010005503">
    <property type="protein sequence ID" value="CAG8615767.1"/>
    <property type="molecule type" value="Genomic_DNA"/>
</dbReference>
<dbReference type="GO" id="GO:0005739">
    <property type="term" value="C:mitochondrion"/>
    <property type="evidence" value="ECO:0007669"/>
    <property type="project" value="TreeGrafter"/>
</dbReference>
<name>A0A9N9GP44_9GLOM</name>
<feature type="domain" description="Ribosome recycling factor" evidence="4">
    <location>
        <begin position="8"/>
        <end position="168"/>
    </location>
</feature>
<dbReference type="SUPFAM" id="SSF55194">
    <property type="entry name" value="Ribosome recycling factor, RRF"/>
    <property type="match status" value="1"/>
</dbReference>
<dbReference type="Proteomes" id="UP000789508">
    <property type="component" value="Unassembled WGS sequence"/>
</dbReference>
<comment type="similarity">
    <text evidence="1">Belongs to the RRF family.</text>
</comment>
<evidence type="ECO:0000256" key="1">
    <source>
        <dbReference type="ARBA" id="ARBA00005912"/>
    </source>
</evidence>
<dbReference type="PANTHER" id="PTHR20982">
    <property type="entry name" value="RIBOSOME RECYCLING FACTOR"/>
    <property type="match status" value="1"/>
</dbReference>
<keyword evidence="2" id="KW-0648">Protein biosynthesis</keyword>
<evidence type="ECO:0000256" key="3">
    <source>
        <dbReference type="ARBA" id="ARBA00024909"/>
    </source>
</evidence>
<organism evidence="5 6">
    <name type="scientific">Ambispora leptoticha</name>
    <dbReference type="NCBI Taxonomy" id="144679"/>
    <lineage>
        <taxon>Eukaryota</taxon>
        <taxon>Fungi</taxon>
        <taxon>Fungi incertae sedis</taxon>
        <taxon>Mucoromycota</taxon>
        <taxon>Glomeromycotina</taxon>
        <taxon>Glomeromycetes</taxon>
        <taxon>Archaeosporales</taxon>
        <taxon>Ambisporaceae</taxon>
        <taxon>Ambispora</taxon>
    </lineage>
</organism>
<sequence>MNVVVDRLKKEYSTMRLGRANPAILDSVTVPYQGGHASLQDLAQVTIKDPQNLMLNVHDEELIKDVQKAILTANLNLTPILDGKGIKVQIPKQEHREEMIKVASKIAENSKIKLRSIRQDGIRGLKNDTRLKYFTMDESVKMEKKVQAVVDKISKTIDEVLKAKTKEISGT</sequence>
<evidence type="ECO:0000313" key="6">
    <source>
        <dbReference type="Proteomes" id="UP000789508"/>
    </source>
</evidence>
<protein>
    <submittedName>
        <fullName evidence="5">6276_t:CDS:1</fullName>
    </submittedName>
</protein>
<evidence type="ECO:0000313" key="5">
    <source>
        <dbReference type="EMBL" id="CAG8615767.1"/>
    </source>
</evidence>
<dbReference type="Gene3D" id="1.10.132.20">
    <property type="entry name" value="Ribosome-recycling factor"/>
    <property type="match status" value="1"/>
</dbReference>
<dbReference type="GO" id="GO:0006412">
    <property type="term" value="P:translation"/>
    <property type="evidence" value="ECO:0007669"/>
    <property type="project" value="UniProtKB-KW"/>
</dbReference>
<keyword evidence="6" id="KW-1185">Reference proteome</keyword>
<gene>
    <name evidence="5" type="ORF">ALEPTO_LOCUS8750</name>
</gene>
<evidence type="ECO:0000256" key="2">
    <source>
        <dbReference type="ARBA" id="ARBA00022917"/>
    </source>
</evidence>
<dbReference type="PANTHER" id="PTHR20982:SF3">
    <property type="entry name" value="MITOCHONDRIAL RIBOSOME RECYCLING FACTOR PSEUDO 1"/>
    <property type="match status" value="1"/>
</dbReference>
<reference evidence="5" key="1">
    <citation type="submission" date="2021-06" db="EMBL/GenBank/DDBJ databases">
        <authorList>
            <person name="Kallberg Y."/>
            <person name="Tangrot J."/>
            <person name="Rosling A."/>
        </authorList>
    </citation>
    <scope>NUCLEOTIDE SEQUENCE</scope>
    <source>
        <strain evidence="5">FL130A</strain>
    </source>
</reference>
<dbReference type="InterPro" id="IPR036191">
    <property type="entry name" value="RRF_sf"/>
</dbReference>
<dbReference type="Pfam" id="PF01765">
    <property type="entry name" value="RRF"/>
    <property type="match status" value="1"/>
</dbReference>
<dbReference type="OrthoDB" id="407355at2759"/>
<evidence type="ECO:0000259" key="4">
    <source>
        <dbReference type="Pfam" id="PF01765"/>
    </source>
</evidence>
<dbReference type="InterPro" id="IPR002661">
    <property type="entry name" value="Ribosome_recyc_fac"/>
</dbReference>
<proteinExistence type="inferred from homology"/>
<dbReference type="FunFam" id="3.30.1360.40:FF:000001">
    <property type="entry name" value="Ribosome-recycling factor"/>
    <property type="match status" value="1"/>
</dbReference>
<dbReference type="Gene3D" id="3.30.1360.40">
    <property type="match status" value="1"/>
</dbReference>
<comment type="caution">
    <text evidence="5">The sequence shown here is derived from an EMBL/GenBank/DDBJ whole genome shotgun (WGS) entry which is preliminary data.</text>
</comment>
<comment type="function">
    <text evidence="3">Necessary for protein synthesis in mitochondria. Functions as a ribosome recycling factor in mitochondria.</text>
</comment>
<dbReference type="InterPro" id="IPR023584">
    <property type="entry name" value="Ribosome_recyc_fac_dom"/>
</dbReference>
<dbReference type="GO" id="GO:0043023">
    <property type="term" value="F:ribosomal large subunit binding"/>
    <property type="evidence" value="ECO:0007669"/>
    <property type="project" value="TreeGrafter"/>
</dbReference>